<dbReference type="InterPro" id="IPR003660">
    <property type="entry name" value="HAMP_dom"/>
</dbReference>
<feature type="transmembrane region" description="Helical" evidence="11">
    <location>
        <begin position="191"/>
        <end position="214"/>
    </location>
</feature>
<keyword evidence="11" id="KW-0472">Membrane</keyword>
<feature type="transmembrane region" description="Helical" evidence="11">
    <location>
        <begin position="6"/>
        <end position="27"/>
    </location>
</feature>
<dbReference type="InterPro" id="IPR003661">
    <property type="entry name" value="HisK_dim/P_dom"/>
</dbReference>
<keyword evidence="11" id="KW-1133">Transmembrane helix</keyword>
<feature type="region of interest" description="Disordered" evidence="10">
    <location>
        <begin position="102"/>
        <end position="153"/>
    </location>
</feature>
<dbReference type="Gene3D" id="3.30.565.10">
    <property type="entry name" value="Histidine kinase-like ATPase, C-terminal domain"/>
    <property type="match status" value="1"/>
</dbReference>
<keyword evidence="11" id="KW-0812">Transmembrane</keyword>
<evidence type="ECO:0000313" key="15">
    <source>
        <dbReference type="Proteomes" id="UP000000366"/>
    </source>
</evidence>
<comment type="catalytic activity">
    <reaction evidence="1">
        <text>ATP + protein L-histidine = ADP + protein N-phospho-L-histidine.</text>
        <dbReference type="EC" id="2.7.13.3"/>
    </reaction>
</comment>
<keyword evidence="7" id="KW-0547">Nucleotide-binding</keyword>
<dbReference type="InterPro" id="IPR004358">
    <property type="entry name" value="Sig_transdc_His_kin-like_C"/>
</dbReference>
<proteinExistence type="predicted"/>
<evidence type="ECO:0000313" key="14">
    <source>
        <dbReference type="EMBL" id="ABM95596.1"/>
    </source>
</evidence>
<dbReference type="SUPFAM" id="SSF158472">
    <property type="entry name" value="HAMP domain-like"/>
    <property type="match status" value="1"/>
</dbReference>
<dbReference type="InterPro" id="IPR036890">
    <property type="entry name" value="HATPase_C_sf"/>
</dbReference>
<evidence type="ECO:0000256" key="7">
    <source>
        <dbReference type="ARBA" id="ARBA00022741"/>
    </source>
</evidence>
<evidence type="ECO:0000256" key="8">
    <source>
        <dbReference type="ARBA" id="ARBA00022777"/>
    </source>
</evidence>
<dbReference type="CDD" id="cd00075">
    <property type="entry name" value="HATPase"/>
    <property type="match status" value="1"/>
</dbReference>
<dbReference type="PANTHER" id="PTHR44936">
    <property type="entry name" value="SENSOR PROTEIN CREC"/>
    <property type="match status" value="1"/>
</dbReference>
<dbReference type="AlphaFoldDB" id="A2SJ57"/>
<keyword evidence="9" id="KW-0067">ATP-binding</keyword>
<protein>
    <recommendedName>
        <fullName evidence="3">histidine kinase</fullName>
        <ecNumber evidence="3">2.7.13.3</ecNumber>
    </recommendedName>
</protein>
<sequence>MKTLYLRIYLTVVAVLLLFALVSGWLLQRNIEHERIRVEASGNERLIAWGELLQNALPPVDAPRDEQSQALLEWSSRLRMPLALDDAQGRRIATSQAFARWIDGGVGPDGPVPPDELRPPPPEGVEPAPPGRPREARRPRPDDRLPDLVERRPPQRVALSDGRTLWVVRPSMLRPGGRGPDGRLLVPEPPFFMRGVGLLLTLGVLFVAVAGGAYPVVRRLTRRLETLKRGVETFGAGELHHRVDATGRDEIAALAASFNAAATRIESLVQANQSLLANASHELRSPLARLKMALAMLDTTPAERRGALKDEIERNIRELDALVEEVLLASRLDARHPRSRDGVDERVREPVDVIALAAEEAARVDAVLELPDEADRAAALPATLSGDERLLRRALRNLLENARRYGGAGAPELQLRRVGEWLELSVSDRGPGVPASQRERIFEPFYRLPGHAEQAGGVGLGLSLVRQIAQHHGGDVRCEPRAGGGSRFVLRLPIAP</sequence>
<evidence type="ECO:0000256" key="11">
    <source>
        <dbReference type="SAM" id="Phobius"/>
    </source>
</evidence>
<dbReference type="SMART" id="SM00304">
    <property type="entry name" value="HAMP"/>
    <property type="match status" value="1"/>
</dbReference>
<feature type="compositionally biased region" description="Pro residues" evidence="10">
    <location>
        <begin position="110"/>
        <end position="131"/>
    </location>
</feature>
<evidence type="ECO:0000256" key="3">
    <source>
        <dbReference type="ARBA" id="ARBA00012438"/>
    </source>
</evidence>
<evidence type="ECO:0000256" key="9">
    <source>
        <dbReference type="ARBA" id="ARBA00022840"/>
    </source>
</evidence>
<dbReference type="PRINTS" id="PR00344">
    <property type="entry name" value="BCTRLSENSOR"/>
</dbReference>
<dbReference type="EMBL" id="CP000555">
    <property type="protein sequence ID" value="ABM95596.1"/>
    <property type="molecule type" value="Genomic_DNA"/>
</dbReference>
<feature type="domain" description="HAMP" evidence="13">
    <location>
        <begin position="218"/>
        <end position="270"/>
    </location>
</feature>
<accession>A2SJ57</accession>
<dbReference type="Gene3D" id="1.10.287.130">
    <property type="match status" value="1"/>
</dbReference>
<dbReference type="PROSITE" id="PS50109">
    <property type="entry name" value="HIS_KIN"/>
    <property type="match status" value="1"/>
</dbReference>
<organism evidence="14 15">
    <name type="scientific">Methylibium petroleiphilum (strain ATCC BAA-1232 / LMG 22953 / PM1)</name>
    <dbReference type="NCBI Taxonomy" id="420662"/>
    <lineage>
        <taxon>Bacteria</taxon>
        <taxon>Pseudomonadati</taxon>
        <taxon>Pseudomonadota</taxon>
        <taxon>Betaproteobacteria</taxon>
        <taxon>Burkholderiales</taxon>
        <taxon>Sphaerotilaceae</taxon>
        <taxon>Methylibium</taxon>
    </lineage>
</organism>
<dbReference type="Proteomes" id="UP000000366">
    <property type="component" value="Chromosome"/>
</dbReference>
<reference evidence="14 15" key="1">
    <citation type="journal article" date="2007" name="J. Bacteriol.">
        <title>Whole-genome analysis of the methyl tert-butyl ether-degrading beta-proteobacterium Methylibium petroleiphilum PM1.</title>
        <authorList>
            <person name="Kane S.R."/>
            <person name="Chakicherla A.Y."/>
            <person name="Chain P.S.G."/>
            <person name="Schmidt R."/>
            <person name="Shin M.W."/>
            <person name="Legler T.C."/>
            <person name="Scow K.M."/>
            <person name="Larimer F.W."/>
            <person name="Lucas S.M."/>
            <person name="Richardson P.M."/>
            <person name="Hristova K.R."/>
        </authorList>
    </citation>
    <scope>NUCLEOTIDE SEQUENCE [LARGE SCALE GENOMIC DNA]</scope>
    <source>
        <strain evidence="15">ATCC BAA-1232 / LMG 22953 / PM1</strain>
    </source>
</reference>
<dbReference type="CDD" id="cd00082">
    <property type="entry name" value="HisKA"/>
    <property type="match status" value="1"/>
</dbReference>
<evidence type="ECO:0000256" key="2">
    <source>
        <dbReference type="ARBA" id="ARBA00004651"/>
    </source>
</evidence>
<dbReference type="PROSITE" id="PS50885">
    <property type="entry name" value="HAMP"/>
    <property type="match status" value="1"/>
</dbReference>
<dbReference type="HOGENOM" id="CLU_000445_89_27_4"/>
<dbReference type="Pfam" id="PF02518">
    <property type="entry name" value="HATPase_c"/>
    <property type="match status" value="1"/>
</dbReference>
<evidence type="ECO:0000256" key="1">
    <source>
        <dbReference type="ARBA" id="ARBA00000085"/>
    </source>
</evidence>
<dbReference type="Pfam" id="PF00672">
    <property type="entry name" value="HAMP"/>
    <property type="match status" value="1"/>
</dbReference>
<dbReference type="InterPro" id="IPR005467">
    <property type="entry name" value="His_kinase_dom"/>
</dbReference>
<dbReference type="InterPro" id="IPR050980">
    <property type="entry name" value="2C_sensor_his_kinase"/>
</dbReference>
<evidence type="ECO:0000256" key="4">
    <source>
        <dbReference type="ARBA" id="ARBA00022475"/>
    </source>
</evidence>
<dbReference type="PANTHER" id="PTHR44936:SF10">
    <property type="entry name" value="SENSOR PROTEIN RSTB"/>
    <property type="match status" value="1"/>
</dbReference>
<dbReference type="eggNOG" id="COG2205">
    <property type="taxonomic scope" value="Bacteria"/>
</dbReference>
<dbReference type="Gene3D" id="6.10.340.10">
    <property type="match status" value="1"/>
</dbReference>
<keyword evidence="4" id="KW-1003">Cell membrane</keyword>
<evidence type="ECO:0000259" key="13">
    <source>
        <dbReference type="PROSITE" id="PS50885"/>
    </source>
</evidence>
<dbReference type="RefSeq" id="WP_011830226.1">
    <property type="nucleotide sequence ID" value="NC_008825.1"/>
</dbReference>
<dbReference type="GO" id="GO:0005524">
    <property type="term" value="F:ATP binding"/>
    <property type="evidence" value="ECO:0007669"/>
    <property type="project" value="UniProtKB-KW"/>
</dbReference>
<dbReference type="KEGG" id="mpt:Mpe_A2642"/>
<dbReference type="STRING" id="420662.Mpe_A2642"/>
<dbReference type="Pfam" id="PF00512">
    <property type="entry name" value="HisKA"/>
    <property type="match status" value="1"/>
</dbReference>
<dbReference type="EC" id="2.7.13.3" evidence="3"/>
<evidence type="ECO:0000259" key="12">
    <source>
        <dbReference type="PROSITE" id="PS50109"/>
    </source>
</evidence>
<keyword evidence="8 14" id="KW-0418">Kinase</keyword>
<feature type="compositionally biased region" description="Basic and acidic residues" evidence="10">
    <location>
        <begin position="132"/>
        <end position="153"/>
    </location>
</feature>
<feature type="domain" description="Histidine kinase" evidence="12">
    <location>
        <begin position="278"/>
        <end position="496"/>
    </location>
</feature>
<evidence type="ECO:0000256" key="6">
    <source>
        <dbReference type="ARBA" id="ARBA00022679"/>
    </source>
</evidence>
<name>A2SJ57_METPP</name>
<comment type="subcellular location">
    <subcellularLocation>
        <location evidence="2">Cell membrane</location>
        <topology evidence="2">Multi-pass membrane protein</topology>
    </subcellularLocation>
</comment>
<keyword evidence="15" id="KW-1185">Reference proteome</keyword>
<dbReference type="SUPFAM" id="SSF55874">
    <property type="entry name" value="ATPase domain of HSP90 chaperone/DNA topoisomerase II/histidine kinase"/>
    <property type="match status" value="1"/>
</dbReference>
<dbReference type="SMART" id="SM00388">
    <property type="entry name" value="HisKA"/>
    <property type="match status" value="1"/>
</dbReference>
<evidence type="ECO:0000256" key="5">
    <source>
        <dbReference type="ARBA" id="ARBA00022553"/>
    </source>
</evidence>
<dbReference type="InterPro" id="IPR036097">
    <property type="entry name" value="HisK_dim/P_sf"/>
</dbReference>
<dbReference type="InterPro" id="IPR003594">
    <property type="entry name" value="HATPase_dom"/>
</dbReference>
<dbReference type="GO" id="GO:0005886">
    <property type="term" value="C:plasma membrane"/>
    <property type="evidence" value="ECO:0007669"/>
    <property type="project" value="UniProtKB-SubCell"/>
</dbReference>
<keyword evidence="6" id="KW-0808">Transferase</keyword>
<dbReference type="SMART" id="SM00387">
    <property type="entry name" value="HATPase_c"/>
    <property type="match status" value="1"/>
</dbReference>
<keyword evidence="5" id="KW-0597">Phosphoprotein</keyword>
<evidence type="ECO:0000256" key="10">
    <source>
        <dbReference type="SAM" id="MobiDB-lite"/>
    </source>
</evidence>
<dbReference type="SUPFAM" id="SSF47384">
    <property type="entry name" value="Homodimeric domain of signal transducing histidine kinase"/>
    <property type="match status" value="1"/>
</dbReference>
<dbReference type="GO" id="GO:0000155">
    <property type="term" value="F:phosphorelay sensor kinase activity"/>
    <property type="evidence" value="ECO:0007669"/>
    <property type="project" value="InterPro"/>
</dbReference>
<gene>
    <name evidence="14" type="ordered locus">Mpe_A2642</name>
</gene>